<dbReference type="EMBL" id="JAXAVW010000001">
    <property type="protein sequence ID" value="MDX8028884.1"/>
    <property type="molecule type" value="Genomic_DNA"/>
</dbReference>
<gene>
    <name evidence="2" type="ORF">SK803_01620</name>
</gene>
<feature type="region of interest" description="Disordered" evidence="1">
    <location>
        <begin position="1"/>
        <end position="33"/>
    </location>
</feature>
<keyword evidence="3" id="KW-1185">Reference proteome</keyword>
<dbReference type="RefSeq" id="WP_319963885.1">
    <property type="nucleotide sequence ID" value="NZ_JAXAVW010000001.1"/>
</dbReference>
<protein>
    <submittedName>
        <fullName evidence="2">Uncharacterized protein</fullName>
    </submittedName>
</protein>
<name>A0ABU4SSS6_9PSEU</name>
<evidence type="ECO:0000313" key="2">
    <source>
        <dbReference type="EMBL" id="MDX8028884.1"/>
    </source>
</evidence>
<evidence type="ECO:0000256" key="1">
    <source>
        <dbReference type="SAM" id="MobiDB-lite"/>
    </source>
</evidence>
<comment type="caution">
    <text evidence="2">The sequence shown here is derived from an EMBL/GenBank/DDBJ whole genome shotgun (WGS) entry which is preliminary data.</text>
</comment>
<feature type="region of interest" description="Disordered" evidence="1">
    <location>
        <begin position="83"/>
        <end position="110"/>
    </location>
</feature>
<accession>A0ABU4SSS6</accession>
<reference evidence="2 3" key="1">
    <citation type="submission" date="2023-11" db="EMBL/GenBank/DDBJ databases">
        <title>Lentzea sokolovensis, sp. nov., Lentzea kristufkii, sp. nov., and Lentzea miocenensis, sp. nov., rare actinobacteria from Sokolov Coal Basin, Miocene lacustrine sediment, Czech Republic.</title>
        <authorList>
            <person name="Lara A."/>
            <person name="Kotroba L."/>
            <person name="Nouioui I."/>
            <person name="Neumann-Schaal M."/>
            <person name="Mast Y."/>
            <person name="Chronakova A."/>
        </authorList>
    </citation>
    <scope>NUCLEOTIDE SEQUENCE [LARGE SCALE GENOMIC DNA]</scope>
    <source>
        <strain evidence="2 3">BCCO 10_0856</strain>
    </source>
</reference>
<reference evidence="2 3" key="2">
    <citation type="submission" date="2023-11" db="EMBL/GenBank/DDBJ databases">
        <authorList>
            <person name="Lara A.C."/>
            <person name="Chronakova A."/>
        </authorList>
    </citation>
    <scope>NUCLEOTIDE SEQUENCE [LARGE SCALE GENOMIC DNA]</scope>
    <source>
        <strain evidence="2 3">BCCO 10_0856</strain>
    </source>
</reference>
<proteinExistence type="predicted"/>
<dbReference type="Proteomes" id="UP001285521">
    <property type="component" value="Unassembled WGS sequence"/>
</dbReference>
<organism evidence="2 3">
    <name type="scientific">Lentzea miocenica</name>
    <dbReference type="NCBI Taxonomy" id="3095431"/>
    <lineage>
        <taxon>Bacteria</taxon>
        <taxon>Bacillati</taxon>
        <taxon>Actinomycetota</taxon>
        <taxon>Actinomycetes</taxon>
        <taxon>Pseudonocardiales</taxon>
        <taxon>Pseudonocardiaceae</taxon>
        <taxon>Lentzea</taxon>
    </lineage>
</organism>
<sequence length="148" mass="16286">MNGIPIRPLVRDRRHREVPRRHDQQLGELPVGRTTVPDRLHAVDLAQEPADPDGVAEVAAAQERRRLPHLGQVDPVAVTEVETGPRKEIRRRRRDASAGVVGAPVPPRPGDLALLVPDGEPARHHRVPAEVPVAQPERLQQHDAIACS</sequence>
<evidence type="ECO:0000313" key="3">
    <source>
        <dbReference type="Proteomes" id="UP001285521"/>
    </source>
</evidence>